<feature type="chain" id="PRO_5017574281" description="DUF3575 domain-containing protein" evidence="1">
    <location>
        <begin position="21"/>
        <end position="222"/>
    </location>
</feature>
<reference evidence="2 3" key="1">
    <citation type="submission" date="2018-07" db="EMBL/GenBank/DDBJ databases">
        <title>Chitinophaga K2CV101002-2 sp. nov., isolated from a monsoon evergreen broad-leaved forest soil.</title>
        <authorList>
            <person name="Lv Y."/>
        </authorList>
    </citation>
    <scope>NUCLEOTIDE SEQUENCE [LARGE SCALE GENOMIC DNA]</scope>
    <source>
        <strain evidence="2 3">GDMCC 1.1288</strain>
    </source>
</reference>
<comment type="caution">
    <text evidence="2">The sequence shown here is derived from an EMBL/GenBank/DDBJ whole genome shotgun (WGS) entry which is preliminary data.</text>
</comment>
<evidence type="ECO:0008006" key="4">
    <source>
        <dbReference type="Google" id="ProtNLM"/>
    </source>
</evidence>
<keyword evidence="1" id="KW-0732">Signal</keyword>
<protein>
    <recommendedName>
        <fullName evidence="4">DUF3575 domain-containing protein</fullName>
    </recommendedName>
</protein>
<accession>A0A3E1Y9T2</accession>
<proteinExistence type="predicted"/>
<name>A0A3E1Y9T2_9BACT</name>
<dbReference type="OrthoDB" id="662434at2"/>
<evidence type="ECO:0000256" key="1">
    <source>
        <dbReference type="SAM" id="SignalP"/>
    </source>
</evidence>
<dbReference type="RefSeq" id="WP_116975783.1">
    <property type="nucleotide sequence ID" value="NZ_QPMM01000006.1"/>
</dbReference>
<organism evidence="2 3">
    <name type="scientific">Chitinophaga silvatica</name>
    <dbReference type="NCBI Taxonomy" id="2282649"/>
    <lineage>
        <taxon>Bacteria</taxon>
        <taxon>Pseudomonadati</taxon>
        <taxon>Bacteroidota</taxon>
        <taxon>Chitinophagia</taxon>
        <taxon>Chitinophagales</taxon>
        <taxon>Chitinophagaceae</taxon>
        <taxon>Chitinophaga</taxon>
    </lineage>
</organism>
<dbReference type="EMBL" id="QPMM01000006">
    <property type="protein sequence ID" value="RFS22386.1"/>
    <property type="molecule type" value="Genomic_DNA"/>
</dbReference>
<sequence length="222" mass="25417">MKRTLILFWLFSLPILSAVAQDSTTRVGRKGFLKINPATLINELDIYLEQEISDKVSLEFGISGIYTDYPDYVLAKKIDIGQKKPDISTSQFVDGRGLGFRLGARWYLFSRDMKVSRAAGTYFEPILFYKKVFYPNENVTFNNTTYTNTADKNVGGLQLLIGRQFTKDKFIFDPYIGLGIRSKFYRYDTYHYDGNNVSLNDGKMVSILPSVQFGIKVGIKLW</sequence>
<gene>
    <name evidence="2" type="ORF">DVR12_11265</name>
</gene>
<feature type="signal peptide" evidence="1">
    <location>
        <begin position="1"/>
        <end position="20"/>
    </location>
</feature>
<dbReference type="AlphaFoldDB" id="A0A3E1Y9T2"/>
<dbReference type="Proteomes" id="UP000260644">
    <property type="component" value="Unassembled WGS sequence"/>
</dbReference>
<evidence type="ECO:0000313" key="2">
    <source>
        <dbReference type="EMBL" id="RFS22386.1"/>
    </source>
</evidence>
<keyword evidence="3" id="KW-1185">Reference proteome</keyword>
<evidence type="ECO:0000313" key="3">
    <source>
        <dbReference type="Proteomes" id="UP000260644"/>
    </source>
</evidence>